<dbReference type="Proteomes" id="UP000574390">
    <property type="component" value="Unassembled WGS sequence"/>
</dbReference>
<protein>
    <submittedName>
        <fullName evidence="1">Uncharacterized protein</fullName>
    </submittedName>
</protein>
<evidence type="ECO:0000313" key="1">
    <source>
        <dbReference type="EMBL" id="KAF4753965.1"/>
    </source>
</evidence>
<accession>A0A7J6U946</accession>
<feature type="non-terminal residue" evidence="1">
    <location>
        <position position="1"/>
    </location>
</feature>
<gene>
    <name evidence="1" type="ORF">FOZ62_017570</name>
</gene>
<reference evidence="1 2" key="1">
    <citation type="submission" date="2020-04" db="EMBL/GenBank/DDBJ databases">
        <title>Perkinsus olseni comparative genomics.</title>
        <authorList>
            <person name="Bogema D.R."/>
        </authorList>
    </citation>
    <scope>NUCLEOTIDE SEQUENCE [LARGE SCALE GENOMIC DNA]</scope>
    <source>
        <strain evidence="1">ATCC PRA-205</strain>
    </source>
</reference>
<name>A0A7J6U946_PEROL</name>
<feature type="non-terminal residue" evidence="1">
    <location>
        <position position="122"/>
    </location>
</feature>
<comment type="caution">
    <text evidence="1">The sequence shown here is derived from an EMBL/GenBank/DDBJ whole genome shotgun (WGS) entry which is preliminary data.</text>
</comment>
<evidence type="ECO:0000313" key="2">
    <source>
        <dbReference type="Proteomes" id="UP000574390"/>
    </source>
</evidence>
<dbReference type="AlphaFoldDB" id="A0A7J6U946"/>
<organism evidence="1 2">
    <name type="scientific">Perkinsus olseni</name>
    <name type="common">Perkinsus atlanticus</name>
    <dbReference type="NCBI Taxonomy" id="32597"/>
    <lineage>
        <taxon>Eukaryota</taxon>
        <taxon>Sar</taxon>
        <taxon>Alveolata</taxon>
        <taxon>Perkinsozoa</taxon>
        <taxon>Perkinsea</taxon>
        <taxon>Perkinsida</taxon>
        <taxon>Perkinsidae</taxon>
        <taxon>Perkinsus</taxon>
    </lineage>
</organism>
<sequence length="122" mass="13246">AAFPELLPPGQIMTESFSFTDKGVWYLAGYSNDDGIHKLWKMECNSWVYVAQKDLSNIEASGDNMYVFGISQGAVVVLNPKNPDSFVTIAAADPLKEYTGVAFDGASAILYVTEKATGQIAR</sequence>
<dbReference type="SUPFAM" id="SSF101898">
    <property type="entry name" value="NHL repeat"/>
    <property type="match status" value="1"/>
</dbReference>
<proteinExistence type="predicted"/>
<dbReference type="EMBL" id="JABANM010001621">
    <property type="protein sequence ID" value="KAF4753965.1"/>
    <property type="molecule type" value="Genomic_DNA"/>
</dbReference>